<keyword evidence="3" id="KW-1185">Reference proteome</keyword>
<dbReference type="RefSeq" id="WP_208255460.1">
    <property type="nucleotide sequence ID" value="NZ_JAGEOJ010000004.1"/>
</dbReference>
<dbReference type="Pfam" id="PF19545">
    <property type="entry name" value="DUF6069"/>
    <property type="match status" value="1"/>
</dbReference>
<evidence type="ECO:0000313" key="3">
    <source>
        <dbReference type="Proteomes" id="UP000669179"/>
    </source>
</evidence>
<sequence length="125" mass="12781">MNTRTRSRALTVAAAVLAGTLAWTVAGPVAGLHLQVRNSQHVGLAQVVIASLLAGLAAWILLLAFERFTSSARPAWTVAAVIVLVLSLTGPLGATSATAGITLACLHLLVGTVIILGLRRRPAGS</sequence>
<reference evidence="2" key="1">
    <citation type="submission" date="2021-03" db="EMBL/GenBank/DDBJ databases">
        <authorList>
            <person name="Kanchanasin P."/>
            <person name="Saeng-In P."/>
            <person name="Phongsopitanun W."/>
            <person name="Yuki M."/>
            <person name="Kudo T."/>
            <person name="Ohkuma M."/>
            <person name="Tanasupawat S."/>
        </authorList>
    </citation>
    <scope>NUCLEOTIDE SEQUENCE</scope>
    <source>
        <strain evidence="2">GKU 128</strain>
    </source>
</reference>
<proteinExistence type="predicted"/>
<dbReference type="Proteomes" id="UP000669179">
    <property type="component" value="Unassembled WGS sequence"/>
</dbReference>
<dbReference type="AlphaFoldDB" id="A0A939T480"/>
<organism evidence="2 3">
    <name type="scientific">Actinomadura barringtoniae</name>
    <dbReference type="NCBI Taxonomy" id="1427535"/>
    <lineage>
        <taxon>Bacteria</taxon>
        <taxon>Bacillati</taxon>
        <taxon>Actinomycetota</taxon>
        <taxon>Actinomycetes</taxon>
        <taxon>Streptosporangiales</taxon>
        <taxon>Thermomonosporaceae</taxon>
        <taxon>Actinomadura</taxon>
    </lineage>
</organism>
<accession>A0A939T480</accession>
<evidence type="ECO:0000256" key="1">
    <source>
        <dbReference type="SAM" id="Phobius"/>
    </source>
</evidence>
<dbReference type="InterPro" id="IPR045713">
    <property type="entry name" value="DUF6069"/>
</dbReference>
<protein>
    <submittedName>
        <fullName evidence="2">Uncharacterized protein</fullName>
    </submittedName>
</protein>
<feature type="transmembrane region" description="Helical" evidence="1">
    <location>
        <begin position="42"/>
        <end position="63"/>
    </location>
</feature>
<keyword evidence="1" id="KW-0812">Transmembrane</keyword>
<dbReference type="EMBL" id="JAGEOJ010000004">
    <property type="protein sequence ID" value="MBO2447834.1"/>
    <property type="molecule type" value="Genomic_DNA"/>
</dbReference>
<name>A0A939T480_9ACTN</name>
<keyword evidence="1" id="KW-1133">Transmembrane helix</keyword>
<feature type="transmembrane region" description="Helical" evidence="1">
    <location>
        <begin position="75"/>
        <end position="93"/>
    </location>
</feature>
<gene>
    <name evidence="2" type="ORF">J4573_12090</name>
</gene>
<keyword evidence="1" id="KW-0472">Membrane</keyword>
<feature type="transmembrane region" description="Helical" evidence="1">
    <location>
        <begin position="99"/>
        <end position="118"/>
    </location>
</feature>
<evidence type="ECO:0000313" key="2">
    <source>
        <dbReference type="EMBL" id="MBO2447834.1"/>
    </source>
</evidence>
<comment type="caution">
    <text evidence="2">The sequence shown here is derived from an EMBL/GenBank/DDBJ whole genome shotgun (WGS) entry which is preliminary data.</text>
</comment>